<dbReference type="GO" id="GO:0004674">
    <property type="term" value="F:protein serine/threonine kinase activity"/>
    <property type="evidence" value="ECO:0007669"/>
    <property type="project" value="UniProtKB-KW"/>
</dbReference>
<dbReference type="Gene3D" id="3.30.450.20">
    <property type="entry name" value="PAS domain"/>
    <property type="match status" value="1"/>
</dbReference>
<dbReference type="InterPro" id="IPR000961">
    <property type="entry name" value="AGC-kinase_C"/>
</dbReference>
<keyword evidence="7" id="KW-0067">ATP-binding</keyword>
<dbReference type="CDD" id="cd17546">
    <property type="entry name" value="REC_hyHK_CKI1_RcsC-like"/>
    <property type="match status" value="1"/>
</dbReference>
<feature type="compositionally biased region" description="Polar residues" evidence="11">
    <location>
        <begin position="68"/>
        <end position="78"/>
    </location>
</feature>
<dbReference type="SMART" id="SM00220">
    <property type="entry name" value="S_TKc"/>
    <property type="match status" value="1"/>
</dbReference>
<dbReference type="PROSITE" id="PS50011">
    <property type="entry name" value="PROTEIN_KINASE_DOM"/>
    <property type="match status" value="1"/>
</dbReference>
<dbReference type="Gene3D" id="3.40.50.2300">
    <property type="match status" value="1"/>
</dbReference>
<comment type="catalytic activity">
    <reaction evidence="8">
        <text>L-threonyl-[protein] + ATP = O-phospho-L-threonyl-[protein] + ADP + H(+)</text>
        <dbReference type="Rhea" id="RHEA:46608"/>
        <dbReference type="Rhea" id="RHEA-COMP:11060"/>
        <dbReference type="Rhea" id="RHEA-COMP:11605"/>
        <dbReference type="ChEBI" id="CHEBI:15378"/>
        <dbReference type="ChEBI" id="CHEBI:30013"/>
        <dbReference type="ChEBI" id="CHEBI:30616"/>
        <dbReference type="ChEBI" id="CHEBI:61977"/>
        <dbReference type="ChEBI" id="CHEBI:456216"/>
        <dbReference type="EC" id="2.7.11.1"/>
    </reaction>
</comment>
<evidence type="ECO:0000313" key="17">
    <source>
        <dbReference type="Proteomes" id="UP000053611"/>
    </source>
</evidence>
<dbReference type="GO" id="GO:0000160">
    <property type="term" value="P:phosphorelay signal transduction system"/>
    <property type="evidence" value="ECO:0007669"/>
    <property type="project" value="InterPro"/>
</dbReference>
<feature type="region of interest" description="Disordered" evidence="11">
    <location>
        <begin position="1595"/>
        <end position="1643"/>
    </location>
</feature>
<evidence type="ECO:0000259" key="15">
    <source>
        <dbReference type="PROSITE" id="PS51285"/>
    </source>
</evidence>
<dbReference type="InterPro" id="IPR008271">
    <property type="entry name" value="Ser/Thr_kinase_AS"/>
</dbReference>
<feature type="domain" description="PAS" evidence="14">
    <location>
        <begin position="699"/>
        <end position="755"/>
    </location>
</feature>
<feature type="compositionally biased region" description="Low complexity" evidence="11">
    <location>
        <begin position="9"/>
        <end position="24"/>
    </location>
</feature>
<dbReference type="InterPro" id="IPR035965">
    <property type="entry name" value="PAS-like_dom_sf"/>
</dbReference>
<organism evidence="16 17">
    <name type="scientific">Cutaneotrichosporon oleaginosum</name>
    <dbReference type="NCBI Taxonomy" id="879819"/>
    <lineage>
        <taxon>Eukaryota</taxon>
        <taxon>Fungi</taxon>
        <taxon>Dikarya</taxon>
        <taxon>Basidiomycota</taxon>
        <taxon>Agaricomycotina</taxon>
        <taxon>Tremellomycetes</taxon>
        <taxon>Trichosporonales</taxon>
        <taxon>Trichosporonaceae</taxon>
        <taxon>Cutaneotrichosporon</taxon>
    </lineage>
</organism>
<dbReference type="SUPFAM" id="SSF55785">
    <property type="entry name" value="PYP-like sensor domain (PAS domain)"/>
    <property type="match status" value="1"/>
</dbReference>
<feature type="domain" description="Response regulatory" evidence="13">
    <location>
        <begin position="1799"/>
        <end position="1914"/>
    </location>
</feature>
<keyword evidence="4" id="KW-0808">Transferase</keyword>
<dbReference type="SMART" id="SM00448">
    <property type="entry name" value="REC"/>
    <property type="match status" value="1"/>
</dbReference>
<evidence type="ECO:0000256" key="10">
    <source>
        <dbReference type="PROSITE-ProRule" id="PRU00169"/>
    </source>
</evidence>
<keyword evidence="3 10" id="KW-0597">Phosphoprotein</keyword>
<proteinExistence type="predicted"/>
<gene>
    <name evidence="16" type="ORF">CC85DRAFT_240341</name>
</gene>
<dbReference type="Gene3D" id="1.10.510.10">
    <property type="entry name" value="Transferase(Phosphotransferase) domain 1"/>
    <property type="match status" value="2"/>
</dbReference>
<evidence type="ECO:0000259" key="14">
    <source>
        <dbReference type="PROSITE" id="PS50112"/>
    </source>
</evidence>
<dbReference type="InterPro" id="IPR001789">
    <property type="entry name" value="Sig_transdc_resp-reg_receiver"/>
</dbReference>
<dbReference type="InterPro" id="IPR011009">
    <property type="entry name" value="Kinase-like_dom_sf"/>
</dbReference>
<feature type="region of interest" description="Disordered" evidence="11">
    <location>
        <begin position="1"/>
        <end position="86"/>
    </location>
</feature>
<dbReference type="GO" id="GO:0005634">
    <property type="term" value="C:nucleus"/>
    <property type="evidence" value="ECO:0007669"/>
    <property type="project" value="TreeGrafter"/>
</dbReference>
<dbReference type="CDD" id="cd00130">
    <property type="entry name" value="PAS"/>
    <property type="match status" value="1"/>
</dbReference>
<feature type="compositionally biased region" description="Basic and acidic residues" evidence="11">
    <location>
        <begin position="1730"/>
        <end position="1748"/>
    </location>
</feature>
<dbReference type="EC" id="2.7.11.1" evidence="1"/>
<feature type="compositionally biased region" description="Low complexity" evidence="11">
    <location>
        <begin position="482"/>
        <end position="494"/>
    </location>
</feature>
<feature type="compositionally biased region" description="Basic and acidic residues" evidence="11">
    <location>
        <begin position="204"/>
        <end position="225"/>
    </location>
</feature>
<dbReference type="GO" id="GO:0005737">
    <property type="term" value="C:cytoplasm"/>
    <property type="evidence" value="ECO:0007669"/>
    <property type="project" value="TreeGrafter"/>
</dbReference>
<keyword evidence="5" id="KW-0547">Nucleotide-binding</keyword>
<feature type="compositionally biased region" description="Low complexity" evidence="11">
    <location>
        <begin position="1700"/>
        <end position="1726"/>
    </location>
</feature>
<feature type="domain" description="AGC-kinase C-terminal" evidence="15">
    <location>
        <begin position="1577"/>
        <end position="1656"/>
    </location>
</feature>
<comment type="catalytic activity">
    <reaction evidence="9">
        <text>L-seryl-[protein] + ATP = O-phospho-L-seryl-[protein] + ADP + H(+)</text>
        <dbReference type="Rhea" id="RHEA:17989"/>
        <dbReference type="Rhea" id="RHEA-COMP:9863"/>
        <dbReference type="Rhea" id="RHEA-COMP:11604"/>
        <dbReference type="ChEBI" id="CHEBI:15378"/>
        <dbReference type="ChEBI" id="CHEBI:29999"/>
        <dbReference type="ChEBI" id="CHEBI:30616"/>
        <dbReference type="ChEBI" id="CHEBI:83421"/>
        <dbReference type="ChEBI" id="CHEBI:456216"/>
        <dbReference type="EC" id="2.7.11.1"/>
    </reaction>
</comment>
<dbReference type="SUPFAM" id="SSF52172">
    <property type="entry name" value="CheY-like"/>
    <property type="match status" value="1"/>
</dbReference>
<feature type="region of interest" description="Disordered" evidence="11">
    <location>
        <begin position="380"/>
        <end position="507"/>
    </location>
</feature>
<dbReference type="SUPFAM" id="SSF56112">
    <property type="entry name" value="Protein kinase-like (PK-like)"/>
    <property type="match status" value="1"/>
</dbReference>
<feature type="compositionally biased region" description="Polar residues" evidence="11">
    <location>
        <begin position="1129"/>
        <end position="1139"/>
    </location>
</feature>
<evidence type="ECO:0000256" key="8">
    <source>
        <dbReference type="ARBA" id="ARBA00047899"/>
    </source>
</evidence>
<feature type="region of interest" description="Disordered" evidence="11">
    <location>
        <begin position="1034"/>
        <end position="1064"/>
    </location>
</feature>
<dbReference type="Pfam" id="PF00069">
    <property type="entry name" value="Pkinase"/>
    <property type="match status" value="2"/>
</dbReference>
<evidence type="ECO:0000256" key="6">
    <source>
        <dbReference type="ARBA" id="ARBA00022777"/>
    </source>
</evidence>
<feature type="compositionally biased region" description="Low complexity" evidence="11">
    <location>
        <begin position="1034"/>
        <end position="1046"/>
    </location>
</feature>
<evidence type="ECO:0000256" key="9">
    <source>
        <dbReference type="ARBA" id="ARBA00048679"/>
    </source>
</evidence>
<feature type="modified residue" description="4-aspartylphosphate" evidence="10">
    <location>
        <position position="1849"/>
    </location>
</feature>
<dbReference type="Pfam" id="PF00072">
    <property type="entry name" value="Response_reg"/>
    <property type="match status" value="1"/>
</dbReference>
<dbReference type="PANTHER" id="PTHR24356">
    <property type="entry name" value="SERINE/THREONINE-PROTEIN KINASE"/>
    <property type="match status" value="1"/>
</dbReference>
<feature type="compositionally biased region" description="Low complexity" evidence="11">
    <location>
        <begin position="149"/>
        <end position="163"/>
    </location>
</feature>
<dbReference type="CDD" id="cd05611">
    <property type="entry name" value="STKc_Rim15_like"/>
    <property type="match status" value="1"/>
</dbReference>
<keyword evidence="17" id="KW-1185">Reference proteome</keyword>
<sequence length="1931" mass="210772">MSVPRDDASSLSQSTSSLSHSNSLTFGGARRSLSVRSSTSAVDGKASQRRALGHERTATHVGHERATRQSSGGSTRSITDPHMRRKKNLVTKMEGWWNAVKSNFSNEQHPTERHPSYSQPRAPSAPQSRRGSDKSQTTLGQSLMPPAPARRASSSSGRSIRGATSHVELRSPQHQQAEVPVVAEPSRLPTLSAAVKQPPPALSKEGDIGHLERHSPARPRLEARRNQPSLRLDLDSNILLPRPSQPTAQTTSSHATGSSGFGSHSGSGSHHAPQDSRTTSYGFGMGFTPGPTRWDGQLMPSPTMLAEPESLKENKPVAPGADLTVASVRQHVKQRLNAAKEQCDQTLKRIIGEMTVYEDQRINAASEYVEETRQDYFDTFSDSPVLDATDTEDDSAVPPFSRGYAKSTHADSPVSSRGPSRRGSISMSSSAVMSSPSRRMVLLSSVPSSPRRSMSRRRPSIAPRVMPRDIAPRGLGVDPNPSASSSRSTSRSRSPMPHVRTTASGSLLDDGMEADRQFLHTLQDLIVRATDILDLSVDSLLSRPTACVDIIRQLQKTGQAWDEHEEWPGREWYVDILMAVAALGRVLDWWQAEKGFWNFEDDDANEPLSYVLRPAKETPHFDLEPGSARPLSSAAVSPITLPAQDPGLHDPTMSTATITLPPLDDHASIPQEEAAMIQASQAIQDLRTRAEQVKSINIVMELSLQGEEILYVNDAIYEVLGREPDDVLDRPISDITAPADCAHFTEATKRLLEDDSNTVELRFRLEVHDSVEDEATEDRQPGPVYIELEGVGMLIRENDEPSHTMWVMKPVTATKVEGLTEALFPRDGVISTEGVLCRICEREIVVWFFEKHNETCDAVHRLEAEISQTDDCIGELIQTCNKLLVEIELTASMDVQGQMVIFYTMPDCLSNSSSFTTDPMGVEIRKFDMYHLEDAISILTLARQIETPSVQEDEADLPFNFQRYLSPASEEKLAAITRWQKPHTADRALGVLLTLVEEQLRCKQMATARMQSTIRYSEKTRHEWEDKVNQMLADSDSASESGSDGSVAQAEPAENSPPGPRKIAPLARLPITQGHPARWPQMLEEAAAAAKPSPPITLPPTEEEPEPTSSPTAIERPVATPEAPDVTTPMPNAPSTPLTQISGAQNEVEAMSARMGALGLHGSPLLLSPATASASPQLKGLDRSKSGHSRKVSSTKAIREGPMSPAVAASRVAQPSIKDFEIIKPISRGAFGSVYLAKKVTTGDYYAIKALKKADMIAKNQVTNVKAERTILMNQASSPYVAKLYFSFQSKEYLYLVMEYLNGGDCATLVKMLQGLPIDWARNYIGELILGLEYLHARNVAHRDIKPDNLLIDSQGHLKLTDFGLSKIGLLNRQIGGPRPPYLKGTSLRATASARRGSTISSITDSPFMSPELMPTSTLHQGFFSHDAGSADESSGSESAGLAPKHLRHLAGIPKMSADIAGASNPGTGTEPPRFVGTPDYLAPESILGGSTDDRMADWWAVGVVLYEFIYGFPPFHAETPEKVFDNIISRRIEWHEDEMELPAEARDLMDRLMCTNPALRLGAHGAEEVKQHAFFAGINWATLTTGPALFVPDATDPESTDYFDPRGATTGQFDEEGSPPKTFKHAPEHHQQPSGDSDDFGTFNFKNLPVLKQANDDVIKRIRSDSMAAGALSPEHQPKEFRRKHARSISRVQGPPSPSTSTSSAGSTPSRLALSPTTPATATIPHARRPSEVSALERVKSTEDDRRRTNRFRAGSISSASDRSVTDPWKAQKRALLAEKEAKLLPAADPTRTDRPLSVLIAEDNPISQKILETLLVRMGCECVCVQDGPEALAAAMGSIKYDVIICDIHMPFVTGEQVARMLRSTANPNQDTPIIAATSYDQSVTEEGTLFSAVLAKPFQKVDLLRCLAKAGFTLSCATLGDTPVHTPA</sequence>
<dbReference type="PROSITE" id="PS00108">
    <property type="entry name" value="PROTEIN_KINASE_ST"/>
    <property type="match status" value="1"/>
</dbReference>
<dbReference type="RefSeq" id="XP_018282138.1">
    <property type="nucleotide sequence ID" value="XM_018420169.1"/>
</dbReference>
<dbReference type="InterPro" id="IPR000719">
    <property type="entry name" value="Prot_kinase_dom"/>
</dbReference>
<dbReference type="InterPro" id="IPR011006">
    <property type="entry name" value="CheY-like_superfamily"/>
</dbReference>
<feature type="compositionally biased region" description="Low complexity" evidence="11">
    <location>
        <begin position="412"/>
        <end position="452"/>
    </location>
</feature>
<evidence type="ECO:0000259" key="12">
    <source>
        <dbReference type="PROSITE" id="PS50011"/>
    </source>
</evidence>
<dbReference type="FunFam" id="3.30.200.20:FF:001008">
    <property type="entry name" value="Serine/threonine-protein kinase cek1"/>
    <property type="match status" value="1"/>
</dbReference>
<evidence type="ECO:0000259" key="13">
    <source>
        <dbReference type="PROSITE" id="PS50110"/>
    </source>
</evidence>
<dbReference type="InterPro" id="IPR050236">
    <property type="entry name" value="Ser_Thr_kinase_AGC"/>
</dbReference>
<evidence type="ECO:0000256" key="5">
    <source>
        <dbReference type="ARBA" id="ARBA00022741"/>
    </source>
</evidence>
<dbReference type="SMART" id="SM00091">
    <property type="entry name" value="PAS"/>
    <property type="match status" value="1"/>
</dbReference>
<dbReference type="STRING" id="879819.A0A0J0XX43"/>
<feature type="domain" description="Protein kinase" evidence="12">
    <location>
        <begin position="1220"/>
        <end position="1576"/>
    </location>
</feature>
<keyword evidence="6" id="KW-0418">Kinase</keyword>
<name>A0A0J0XX43_9TREE</name>
<dbReference type="FunFam" id="1.10.510.10:FF:000340">
    <property type="entry name" value="Serine threonine protein kinase"/>
    <property type="match status" value="1"/>
</dbReference>
<reference evidence="16 17" key="1">
    <citation type="submission" date="2015-03" db="EMBL/GenBank/DDBJ databases">
        <title>Genomics and transcriptomics of the oil-accumulating basidiomycete yeast T. oleaginosus allow insights into substrate utilization and the diverse evolutionary trajectories of mating systems in fungi.</title>
        <authorList>
            <consortium name="DOE Joint Genome Institute"/>
            <person name="Kourist R."/>
            <person name="Kracht O."/>
            <person name="Bracharz F."/>
            <person name="Lipzen A."/>
            <person name="Nolan M."/>
            <person name="Ohm R."/>
            <person name="Grigoriev I."/>
            <person name="Sun S."/>
            <person name="Heitman J."/>
            <person name="Bruck T."/>
            <person name="Nowrousian M."/>
        </authorList>
    </citation>
    <scope>NUCLEOTIDE SEQUENCE [LARGE SCALE GENOMIC DNA]</scope>
    <source>
        <strain evidence="16 17">IBC0246</strain>
    </source>
</reference>
<dbReference type="PANTHER" id="PTHR24356:SF1">
    <property type="entry name" value="SERINE_THREONINE-PROTEIN KINASE GREATWALL"/>
    <property type="match status" value="1"/>
</dbReference>
<dbReference type="Gene3D" id="3.30.200.20">
    <property type="entry name" value="Phosphorylase Kinase, domain 1"/>
    <property type="match status" value="2"/>
</dbReference>
<evidence type="ECO:0000256" key="4">
    <source>
        <dbReference type="ARBA" id="ARBA00022679"/>
    </source>
</evidence>
<evidence type="ECO:0000256" key="2">
    <source>
        <dbReference type="ARBA" id="ARBA00022527"/>
    </source>
</evidence>
<feature type="region of interest" description="Disordered" evidence="11">
    <location>
        <begin position="1169"/>
        <end position="1207"/>
    </location>
</feature>
<feature type="region of interest" description="Disordered" evidence="11">
    <location>
        <begin position="1670"/>
        <end position="1766"/>
    </location>
</feature>
<dbReference type="PROSITE" id="PS50112">
    <property type="entry name" value="PAS"/>
    <property type="match status" value="1"/>
</dbReference>
<evidence type="ECO:0000256" key="11">
    <source>
        <dbReference type="SAM" id="MobiDB-lite"/>
    </source>
</evidence>
<feature type="region of interest" description="Disordered" evidence="11">
    <location>
        <begin position="105"/>
        <end position="296"/>
    </location>
</feature>
<evidence type="ECO:0000256" key="3">
    <source>
        <dbReference type="ARBA" id="ARBA00022553"/>
    </source>
</evidence>
<evidence type="ECO:0000313" key="16">
    <source>
        <dbReference type="EMBL" id="KLT45647.1"/>
    </source>
</evidence>
<feature type="compositionally biased region" description="Low complexity" evidence="11">
    <location>
        <begin position="247"/>
        <end position="258"/>
    </location>
</feature>
<protein>
    <recommendedName>
        <fullName evidence="1">non-specific serine/threonine protein kinase</fullName>
        <ecNumber evidence="1">2.7.11.1</ecNumber>
    </recommendedName>
</protein>
<evidence type="ECO:0000256" key="7">
    <source>
        <dbReference type="ARBA" id="ARBA00022840"/>
    </source>
</evidence>
<feature type="compositionally biased region" description="Polar residues" evidence="11">
    <location>
        <begin position="116"/>
        <end position="141"/>
    </location>
</feature>
<dbReference type="EMBL" id="KQ087180">
    <property type="protein sequence ID" value="KLT45647.1"/>
    <property type="molecule type" value="Genomic_DNA"/>
</dbReference>
<dbReference type="GO" id="GO:0005524">
    <property type="term" value="F:ATP binding"/>
    <property type="evidence" value="ECO:0007669"/>
    <property type="project" value="UniProtKB-KW"/>
</dbReference>
<accession>A0A0J0XX43</accession>
<dbReference type="GO" id="GO:1901992">
    <property type="term" value="P:positive regulation of mitotic cell cycle phase transition"/>
    <property type="evidence" value="ECO:0007669"/>
    <property type="project" value="UniProtKB-ARBA"/>
</dbReference>
<dbReference type="PROSITE" id="PS50110">
    <property type="entry name" value="RESPONSE_REGULATORY"/>
    <property type="match status" value="1"/>
</dbReference>
<dbReference type="OrthoDB" id="162894at2759"/>
<feature type="compositionally biased region" description="Basic and acidic residues" evidence="11">
    <location>
        <begin position="52"/>
        <end position="67"/>
    </location>
</feature>
<dbReference type="GeneID" id="28980772"/>
<keyword evidence="2" id="KW-0723">Serine/threonine-protein kinase</keyword>
<dbReference type="Proteomes" id="UP000053611">
    <property type="component" value="Unassembled WGS sequence"/>
</dbReference>
<feature type="region of interest" description="Disordered" evidence="11">
    <location>
        <begin position="1086"/>
        <end position="1139"/>
    </location>
</feature>
<dbReference type="InterPro" id="IPR000014">
    <property type="entry name" value="PAS"/>
</dbReference>
<dbReference type="PROSITE" id="PS51285">
    <property type="entry name" value="AGC_KINASE_CTER"/>
    <property type="match status" value="1"/>
</dbReference>
<evidence type="ECO:0000256" key="1">
    <source>
        <dbReference type="ARBA" id="ARBA00012513"/>
    </source>
</evidence>